<proteinExistence type="predicted"/>
<dbReference type="AlphaFoldDB" id="A0A0A9PAS2"/>
<name>A0A0A9PAS2_ARUDO</name>
<organism evidence="2">
    <name type="scientific">Arundo donax</name>
    <name type="common">Giant reed</name>
    <name type="synonym">Donax arundinaceus</name>
    <dbReference type="NCBI Taxonomy" id="35708"/>
    <lineage>
        <taxon>Eukaryota</taxon>
        <taxon>Viridiplantae</taxon>
        <taxon>Streptophyta</taxon>
        <taxon>Embryophyta</taxon>
        <taxon>Tracheophyta</taxon>
        <taxon>Spermatophyta</taxon>
        <taxon>Magnoliopsida</taxon>
        <taxon>Liliopsida</taxon>
        <taxon>Poales</taxon>
        <taxon>Poaceae</taxon>
        <taxon>PACMAD clade</taxon>
        <taxon>Arundinoideae</taxon>
        <taxon>Arundineae</taxon>
        <taxon>Arundo</taxon>
    </lineage>
</organism>
<dbReference type="EMBL" id="GBRH01272198">
    <property type="protein sequence ID" value="JAD25697.1"/>
    <property type="molecule type" value="Transcribed_RNA"/>
</dbReference>
<evidence type="ECO:0000256" key="1">
    <source>
        <dbReference type="SAM" id="MobiDB-lite"/>
    </source>
</evidence>
<reference evidence="2" key="2">
    <citation type="journal article" date="2015" name="Data Brief">
        <title>Shoot transcriptome of the giant reed, Arundo donax.</title>
        <authorList>
            <person name="Barrero R.A."/>
            <person name="Guerrero F.D."/>
            <person name="Moolhuijzen P."/>
            <person name="Goolsby J.A."/>
            <person name="Tidwell J."/>
            <person name="Bellgard S.E."/>
            <person name="Bellgard M.I."/>
        </authorList>
    </citation>
    <scope>NUCLEOTIDE SEQUENCE</scope>
    <source>
        <tissue evidence="2">Shoot tissue taken approximately 20 cm above the soil surface</tissue>
    </source>
</reference>
<sequence>MTERTGLKIEIATQSFRQEGHRRFGQASRRRMRSTQEESGTCKIAMTRADCLRRMEQKGLLGSNGVEVEEGFNQRISVTARDQLIFSKRHQ</sequence>
<protein>
    <submittedName>
        <fullName evidence="2">Uncharacterized protein</fullName>
    </submittedName>
</protein>
<reference evidence="2" key="1">
    <citation type="submission" date="2014-09" db="EMBL/GenBank/DDBJ databases">
        <authorList>
            <person name="Magalhaes I.L.F."/>
            <person name="Oliveira U."/>
            <person name="Santos F.R."/>
            <person name="Vidigal T.H.D.A."/>
            <person name="Brescovit A.D."/>
            <person name="Santos A.J."/>
        </authorList>
    </citation>
    <scope>NUCLEOTIDE SEQUENCE</scope>
    <source>
        <tissue evidence="2">Shoot tissue taken approximately 20 cm above the soil surface</tissue>
    </source>
</reference>
<feature type="region of interest" description="Disordered" evidence="1">
    <location>
        <begin position="18"/>
        <end position="39"/>
    </location>
</feature>
<accession>A0A0A9PAS2</accession>
<evidence type="ECO:0000313" key="2">
    <source>
        <dbReference type="EMBL" id="JAD25697.1"/>
    </source>
</evidence>